<dbReference type="Proteomes" id="UP000821865">
    <property type="component" value="Chromosome 1"/>
</dbReference>
<organism evidence="1 2">
    <name type="scientific">Dermacentor silvarum</name>
    <name type="common">Tick</name>
    <dbReference type="NCBI Taxonomy" id="543639"/>
    <lineage>
        <taxon>Eukaryota</taxon>
        <taxon>Metazoa</taxon>
        <taxon>Ecdysozoa</taxon>
        <taxon>Arthropoda</taxon>
        <taxon>Chelicerata</taxon>
        <taxon>Arachnida</taxon>
        <taxon>Acari</taxon>
        <taxon>Parasitiformes</taxon>
        <taxon>Ixodida</taxon>
        <taxon>Ixodoidea</taxon>
        <taxon>Ixodidae</taxon>
        <taxon>Rhipicephalinae</taxon>
        <taxon>Dermacentor</taxon>
    </lineage>
</organism>
<keyword evidence="2" id="KW-1185">Reference proteome</keyword>
<proteinExistence type="predicted"/>
<evidence type="ECO:0000313" key="2">
    <source>
        <dbReference type="Proteomes" id="UP000821865"/>
    </source>
</evidence>
<reference evidence="1" key="1">
    <citation type="submission" date="2020-05" db="EMBL/GenBank/DDBJ databases">
        <title>Large-scale comparative analyses of tick genomes elucidate their genetic diversity and vector capacities.</title>
        <authorList>
            <person name="Jia N."/>
            <person name="Wang J."/>
            <person name="Shi W."/>
            <person name="Du L."/>
            <person name="Sun Y."/>
            <person name="Zhan W."/>
            <person name="Jiang J."/>
            <person name="Wang Q."/>
            <person name="Zhang B."/>
            <person name="Ji P."/>
            <person name="Sakyi L.B."/>
            <person name="Cui X."/>
            <person name="Yuan T."/>
            <person name="Jiang B."/>
            <person name="Yang W."/>
            <person name="Lam T.T.-Y."/>
            <person name="Chang Q."/>
            <person name="Ding S."/>
            <person name="Wang X."/>
            <person name="Zhu J."/>
            <person name="Ruan X."/>
            <person name="Zhao L."/>
            <person name="Wei J."/>
            <person name="Que T."/>
            <person name="Du C."/>
            <person name="Cheng J."/>
            <person name="Dai P."/>
            <person name="Han X."/>
            <person name="Huang E."/>
            <person name="Gao Y."/>
            <person name="Liu J."/>
            <person name="Shao H."/>
            <person name="Ye R."/>
            <person name="Li L."/>
            <person name="Wei W."/>
            <person name="Wang X."/>
            <person name="Wang C."/>
            <person name="Yang T."/>
            <person name="Huo Q."/>
            <person name="Li W."/>
            <person name="Guo W."/>
            <person name="Chen H."/>
            <person name="Zhou L."/>
            <person name="Ni X."/>
            <person name="Tian J."/>
            <person name="Zhou Y."/>
            <person name="Sheng Y."/>
            <person name="Liu T."/>
            <person name="Pan Y."/>
            <person name="Xia L."/>
            <person name="Li J."/>
            <person name="Zhao F."/>
            <person name="Cao W."/>
        </authorList>
    </citation>
    <scope>NUCLEOTIDE SEQUENCE</scope>
    <source>
        <strain evidence="1">Dsil-2018</strain>
    </source>
</reference>
<name>A0ACB8E213_DERSI</name>
<accession>A0ACB8E213</accession>
<sequence>MRYEREADSFVTEPRLCSRLLAIEYGRAVLDASGKVASGLLMGTLGDLGNFDECLATTVDNMYGERDFTGRFCTVYMNFKNNTFVTKMDYRNPLNWIKNKMAHGVRQSACIPSTCSAEDLAYIINTLGKKIGMKARVRGCKAEGETKVLGWQAGILYTLATVAVLVVSGTMADVALRTVLKKRMHGKEKGNLQNIVLGFSIISNTEKLLKTDPSDPADSKLMFVHGLRFYSSTLTVPAMFVVGVWLLLPLVADGPVLNDYKATFLDTCQRRWWTVLLHTNNFSPFLQMCLGHLWYINIDFQLYVALLFIPLVMIRRPYLGALLAALATVVSSAYTGVVSYLNNYQPAVIFTHTDVSYTIGTANQIYFKPFAHVGSFCIGVLLGYYIYVAPKMKLSKPVQALCWCAATACNLAIVFAPHKWYTDHTYSIERPECLLFAALHRVAWTLGVAWLVLACATGRGGIVMSLLSWPALVPLSRLSYGAFLSHVVILLAQAMTNRERIAYTYVVKVRGCFALIH</sequence>
<protein>
    <submittedName>
        <fullName evidence="1">Uncharacterized protein</fullName>
    </submittedName>
</protein>
<evidence type="ECO:0000313" key="1">
    <source>
        <dbReference type="EMBL" id="KAH7980548.1"/>
    </source>
</evidence>
<gene>
    <name evidence="1" type="ORF">HPB49_017122</name>
</gene>
<dbReference type="EMBL" id="CM023470">
    <property type="protein sequence ID" value="KAH7980548.1"/>
    <property type="molecule type" value="Genomic_DNA"/>
</dbReference>
<comment type="caution">
    <text evidence="1">The sequence shown here is derived from an EMBL/GenBank/DDBJ whole genome shotgun (WGS) entry which is preliminary data.</text>
</comment>